<dbReference type="GO" id="GO:0005524">
    <property type="term" value="F:ATP binding"/>
    <property type="evidence" value="ECO:0007669"/>
    <property type="project" value="UniProtKB-UniRule"/>
</dbReference>
<dbReference type="PROSITE" id="PS50975">
    <property type="entry name" value="ATP_GRASP"/>
    <property type="match status" value="1"/>
</dbReference>
<evidence type="ECO:0000256" key="2">
    <source>
        <dbReference type="PROSITE-ProRule" id="PRU00409"/>
    </source>
</evidence>
<proteinExistence type="predicted"/>
<comment type="caution">
    <text evidence="4">The sequence shown here is derived from an EMBL/GenBank/DDBJ whole genome shotgun (WGS) entry which is preliminary data.</text>
</comment>
<keyword evidence="2" id="KW-0547">Nucleotide-binding</keyword>
<dbReference type="Proteomes" id="UP000251960">
    <property type="component" value="Chromosome 6"/>
</dbReference>
<dbReference type="EMBL" id="NCVQ01000007">
    <property type="protein sequence ID" value="PWZ19250.1"/>
    <property type="molecule type" value="Genomic_DNA"/>
</dbReference>
<dbReference type="SUPFAM" id="SSF56059">
    <property type="entry name" value="Glutathione synthetase ATP-binding domain-like"/>
    <property type="match status" value="1"/>
</dbReference>
<dbReference type="InterPro" id="IPR050856">
    <property type="entry name" value="Biotin_carboxylase_complex"/>
</dbReference>
<dbReference type="Gene3D" id="3.30.470.20">
    <property type="entry name" value="ATP-grasp fold, B domain"/>
    <property type="match status" value="1"/>
</dbReference>
<dbReference type="GO" id="GO:0046872">
    <property type="term" value="F:metal ion binding"/>
    <property type="evidence" value="ECO:0007669"/>
    <property type="project" value="InterPro"/>
</dbReference>
<keyword evidence="1" id="KW-0092">Biotin</keyword>
<reference evidence="4" key="1">
    <citation type="journal article" date="2018" name="Nat. Genet.">
        <title>Extensive intraspecific gene order and gene structural variations between Mo17 and other maize genomes.</title>
        <authorList>
            <person name="Sun S."/>
            <person name="Zhou Y."/>
            <person name="Chen J."/>
            <person name="Shi J."/>
            <person name="Zhao H."/>
            <person name="Zhao H."/>
            <person name="Song W."/>
            <person name="Zhang M."/>
            <person name="Cui Y."/>
            <person name="Dong X."/>
            <person name="Liu H."/>
            <person name="Ma X."/>
            <person name="Jiao Y."/>
            <person name="Wang B."/>
            <person name="Wei X."/>
            <person name="Stein J.C."/>
            <person name="Glaubitz J.C."/>
            <person name="Lu F."/>
            <person name="Yu G."/>
            <person name="Liang C."/>
            <person name="Fengler K."/>
            <person name="Li B."/>
            <person name="Rafalski A."/>
            <person name="Schnable P.S."/>
            <person name="Ware D.H."/>
            <person name="Buckler E.S."/>
            <person name="Lai J."/>
        </authorList>
    </citation>
    <scope>NUCLEOTIDE SEQUENCE [LARGE SCALE GENOMIC DNA]</scope>
    <source>
        <tissue evidence="4">Seedling</tissue>
    </source>
</reference>
<organism evidence="4">
    <name type="scientific">Zea mays</name>
    <name type="common">Maize</name>
    <dbReference type="NCBI Taxonomy" id="4577"/>
    <lineage>
        <taxon>Eukaryota</taxon>
        <taxon>Viridiplantae</taxon>
        <taxon>Streptophyta</taxon>
        <taxon>Embryophyta</taxon>
        <taxon>Tracheophyta</taxon>
        <taxon>Spermatophyta</taxon>
        <taxon>Magnoliopsida</taxon>
        <taxon>Liliopsida</taxon>
        <taxon>Poales</taxon>
        <taxon>Poaceae</taxon>
        <taxon>PACMAD clade</taxon>
        <taxon>Panicoideae</taxon>
        <taxon>Andropogonodae</taxon>
        <taxon>Andropogoneae</taxon>
        <taxon>Tripsacinae</taxon>
        <taxon>Zea</taxon>
    </lineage>
</organism>
<dbReference type="PROSITE" id="PS00867">
    <property type="entry name" value="CPSASE_2"/>
    <property type="match status" value="1"/>
</dbReference>
<dbReference type="PANTHER" id="PTHR18866:SF33">
    <property type="entry name" value="METHYLCROTONOYL-COA CARBOXYLASE SUBUNIT ALPHA, MITOCHONDRIAL-RELATED"/>
    <property type="match status" value="1"/>
</dbReference>
<protein>
    <submittedName>
        <fullName evidence="4">Methylcrotonoyl-CoA carboxylase subunit alpha, mitochondrial</fullName>
    </submittedName>
</protein>
<evidence type="ECO:0000313" key="4">
    <source>
        <dbReference type="EMBL" id="PWZ19250.1"/>
    </source>
</evidence>
<feature type="domain" description="ATP-grasp" evidence="3">
    <location>
        <begin position="40"/>
        <end position="96"/>
    </location>
</feature>
<evidence type="ECO:0000259" key="3">
    <source>
        <dbReference type="PROSITE" id="PS50975"/>
    </source>
</evidence>
<gene>
    <name evidence="4" type="primary">MCCA_1</name>
    <name evidence="4" type="ORF">Zm00014a_024074</name>
</gene>
<dbReference type="Pfam" id="PF02786">
    <property type="entry name" value="CPSase_L_D2"/>
    <property type="match status" value="1"/>
</dbReference>
<keyword evidence="2" id="KW-0067">ATP-binding</keyword>
<dbReference type="InterPro" id="IPR005479">
    <property type="entry name" value="CPAse_ATP-bd"/>
</dbReference>
<dbReference type="AlphaFoldDB" id="A0A3L6EEL1"/>
<name>A0A3L6EEL1_MAIZE</name>
<dbReference type="InterPro" id="IPR011761">
    <property type="entry name" value="ATP-grasp"/>
</dbReference>
<accession>A0A3L6EEL1</accession>
<evidence type="ECO:0000256" key="1">
    <source>
        <dbReference type="ARBA" id="ARBA00023267"/>
    </source>
</evidence>
<sequence>MGQVDAWVIQPFDLETVSQVVKLTSFVEMLQTRSFIGLFVLKAVGYYNAGTVEFIVDTLSREFYFMEMNTRLQVEHPVTEMIVGQDLVEWQICVANGERLPLSQEHVPLNGKP</sequence>
<dbReference type="PANTHER" id="PTHR18866">
    <property type="entry name" value="CARBOXYLASE:PYRUVATE/ACETYL-COA/PROPIONYL-COA CARBOXYLASE"/>
    <property type="match status" value="1"/>
</dbReference>